<comment type="similarity">
    <text evidence="1">Belongs to the LysR transcriptional regulatory family.</text>
</comment>
<dbReference type="InterPro" id="IPR005119">
    <property type="entry name" value="LysR_subst-bd"/>
</dbReference>
<dbReference type="Pfam" id="PF03466">
    <property type="entry name" value="LysR_substrate"/>
    <property type="match status" value="1"/>
</dbReference>
<evidence type="ECO:0000256" key="1">
    <source>
        <dbReference type="ARBA" id="ARBA00009437"/>
    </source>
</evidence>
<dbReference type="EMBL" id="JAHZSS010000002">
    <property type="protein sequence ID" value="MBW8189967.1"/>
    <property type="molecule type" value="Genomic_DNA"/>
</dbReference>
<dbReference type="RefSeq" id="WP_220102645.1">
    <property type="nucleotide sequence ID" value="NZ_JAHZSS010000002.1"/>
</dbReference>
<dbReference type="SUPFAM" id="SSF46785">
    <property type="entry name" value="Winged helix' DNA-binding domain"/>
    <property type="match status" value="1"/>
</dbReference>
<gene>
    <name evidence="6" type="ORF">K0504_02885</name>
</gene>
<evidence type="ECO:0000259" key="5">
    <source>
        <dbReference type="PROSITE" id="PS50931"/>
    </source>
</evidence>
<dbReference type="PANTHER" id="PTHR30126:SF88">
    <property type="entry name" value="TRANSCRIPTIONAL REGULATOR-RELATED"/>
    <property type="match status" value="1"/>
</dbReference>
<dbReference type="Pfam" id="PF00126">
    <property type="entry name" value="HTH_1"/>
    <property type="match status" value="1"/>
</dbReference>
<keyword evidence="2" id="KW-0805">Transcription regulation</keyword>
<dbReference type="InterPro" id="IPR000847">
    <property type="entry name" value="LysR_HTH_N"/>
</dbReference>
<protein>
    <submittedName>
        <fullName evidence="6">LysR family transcriptional regulator</fullName>
    </submittedName>
</protein>
<keyword evidence="4" id="KW-0804">Transcription</keyword>
<reference evidence="6" key="1">
    <citation type="submission" date="2021-07" db="EMBL/GenBank/DDBJ databases">
        <title>Neiella marina sp. nov., isolated from the intestinal content of sea cucumber Apostichopus japonicus.</title>
        <authorList>
            <person name="Bai X."/>
        </authorList>
    </citation>
    <scope>NUCLEOTIDE SEQUENCE</scope>
    <source>
        <strain evidence="6">126</strain>
    </source>
</reference>
<accession>A0ABS7EE49</accession>
<feature type="domain" description="HTH lysR-type" evidence="5">
    <location>
        <begin position="6"/>
        <end position="63"/>
    </location>
</feature>
<comment type="caution">
    <text evidence="6">The sequence shown here is derived from an EMBL/GenBank/DDBJ whole genome shotgun (WGS) entry which is preliminary data.</text>
</comment>
<dbReference type="Proteomes" id="UP001166251">
    <property type="component" value="Unassembled WGS sequence"/>
</dbReference>
<keyword evidence="3" id="KW-0238">DNA-binding</keyword>
<dbReference type="SUPFAM" id="SSF53850">
    <property type="entry name" value="Periplasmic binding protein-like II"/>
    <property type="match status" value="1"/>
</dbReference>
<keyword evidence="7" id="KW-1185">Reference proteome</keyword>
<evidence type="ECO:0000313" key="7">
    <source>
        <dbReference type="Proteomes" id="UP001166251"/>
    </source>
</evidence>
<proteinExistence type="inferred from homology"/>
<sequence length="299" mass="32374">MALPRISLEQWATFKAVVDCGSFASAAEMLNKSQSAVSYAIAKMEQQLPTPALAQQGRKAVLTDAGKVLYRQATNLLNQAHAVEAHANYLAAGWQAEVTLAVDAVVDMAPIIAGLAEFSAHHPETRIRLLETTLSATDDALLERTADLVYSVRVLPGFIGKPVAESSMACVVSPAHPLASKTQPVSSDELKQFRQVVLRDGGTKRTIDVGWLQAEERWTVSYFGTAIDIVKQGLGFAFIPLSHVVDELADGRLQVIPLTMAARKGYVVNRVFTLQDAANPAVVELANTIDDCFERMVKT</sequence>
<dbReference type="PANTHER" id="PTHR30126">
    <property type="entry name" value="HTH-TYPE TRANSCRIPTIONAL REGULATOR"/>
    <property type="match status" value="1"/>
</dbReference>
<evidence type="ECO:0000256" key="3">
    <source>
        <dbReference type="ARBA" id="ARBA00023125"/>
    </source>
</evidence>
<dbReference type="InterPro" id="IPR036390">
    <property type="entry name" value="WH_DNA-bd_sf"/>
</dbReference>
<evidence type="ECO:0000256" key="4">
    <source>
        <dbReference type="ARBA" id="ARBA00023163"/>
    </source>
</evidence>
<dbReference type="PROSITE" id="PS50931">
    <property type="entry name" value="HTH_LYSR"/>
    <property type="match status" value="1"/>
</dbReference>
<name>A0ABS7EE49_9GAMM</name>
<evidence type="ECO:0000256" key="2">
    <source>
        <dbReference type="ARBA" id="ARBA00023015"/>
    </source>
</evidence>
<dbReference type="InterPro" id="IPR036388">
    <property type="entry name" value="WH-like_DNA-bd_sf"/>
</dbReference>
<evidence type="ECO:0000313" key="6">
    <source>
        <dbReference type="EMBL" id="MBW8189967.1"/>
    </source>
</evidence>
<dbReference type="Gene3D" id="1.10.10.10">
    <property type="entry name" value="Winged helix-like DNA-binding domain superfamily/Winged helix DNA-binding domain"/>
    <property type="match status" value="1"/>
</dbReference>
<dbReference type="Gene3D" id="3.40.190.290">
    <property type="match status" value="1"/>
</dbReference>
<organism evidence="6 7">
    <name type="scientific">Neiella holothuriorum</name>
    <dbReference type="NCBI Taxonomy" id="2870530"/>
    <lineage>
        <taxon>Bacteria</taxon>
        <taxon>Pseudomonadati</taxon>
        <taxon>Pseudomonadota</taxon>
        <taxon>Gammaproteobacteria</taxon>
        <taxon>Alteromonadales</taxon>
        <taxon>Echinimonadaceae</taxon>
        <taxon>Neiella</taxon>
    </lineage>
</organism>